<evidence type="ECO:0000313" key="3">
    <source>
        <dbReference type="EMBL" id="GAA0561827.1"/>
    </source>
</evidence>
<feature type="signal peptide" evidence="2">
    <location>
        <begin position="1"/>
        <end position="18"/>
    </location>
</feature>
<feature type="compositionally biased region" description="Polar residues" evidence="1">
    <location>
        <begin position="67"/>
        <end position="86"/>
    </location>
</feature>
<evidence type="ECO:0000313" key="4">
    <source>
        <dbReference type="Proteomes" id="UP001501169"/>
    </source>
</evidence>
<evidence type="ECO:0000256" key="1">
    <source>
        <dbReference type="SAM" id="MobiDB-lite"/>
    </source>
</evidence>
<comment type="caution">
    <text evidence="3">The sequence shown here is derived from an EMBL/GenBank/DDBJ whole genome shotgun (WGS) entry which is preliminary data.</text>
</comment>
<keyword evidence="4" id="KW-1185">Reference proteome</keyword>
<dbReference type="InterPro" id="IPR019198">
    <property type="entry name" value="Beta_propeller_containing"/>
</dbReference>
<keyword evidence="2" id="KW-0732">Signal</keyword>
<organism evidence="3 4">
    <name type="scientific">Rheinheimera aquimaris</name>
    <dbReference type="NCBI Taxonomy" id="412437"/>
    <lineage>
        <taxon>Bacteria</taxon>
        <taxon>Pseudomonadati</taxon>
        <taxon>Pseudomonadota</taxon>
        <taxon>Gammaproteobacteria</taxon>
        <taxon>Chromatiales</taxon>
        <taxon>Chromatiaceae</taxon>
        <taxon>Rheinheimera</taxon>
    </lineage>
</organism>
<dbReference type="PROSITE" id="PS51257">
    <property type="entry name" value="PROKAR_LIPOPROTEIN"/>
    <property type="match status" value="1"/>
</dbReference>
<feature type="chain" id="PRO_5047005638" description="Beta propeller domain-containing protein" evidence="2">
    <location>
        <begin position="19"/>
        <end position="618"/>
    </location>
</feature>
<protein>
    <recommendedName>
        <fullName evidence="5">Beta propeller domain-containing protein</fullName>
    </recommendedName>
</protein>
<accession>A0ABN1EB27</accession>
<sequence>MRTLYSLAVLVSTTILSACGGSSDNDNTTTDLWQVSTDKSSTASLTQTNAPTLTQYMKFGLYAQTTSVGEENPTPTQPADSGTNLITPGVDEADRVKFSDRILYVSGKDADTGNPYLKRWFREADSGLTAMAALPLADPLKRIKGLYVDEGQLTVLGDDQQDYIGLLTTPAESVNSRTVVQLFEQGNAVYQLELDGALLDSRRTDDALWLVSRYRPHAAGLLGYAATEADKRHNMAVLQAASLAELLPKRRVNNAEAEPMFSADQCYLPADIQNNEGSSNMVVITRLSTSAPYQTQSACVVGEITDFYMSAQHLYLHGLVLEQTGAQTVVHKFSLEDSAASYQATGAVDGQIAASQTDFMLYEKDQTLLLFNSVSGEEGPMHRLWVLQQEGDTLNTVAQLPNQQYPNEVIGKPGEAIYGVRFTGDRAYVVTFERTDPLYTFDISNTLQPRVIGALEIPGYSAYLHSVTDDLLWGLGQNITFEEQGEPVWNSASAKIALFDVSADDAVLQDDLLFSGQYSPLEYQHHSLAALHQSGTTRMAVPLSRFDDELGEMVSLLLLEVADNGVMQKVGELIPEYNQRANSWEARTVLIEDDIYFVLGDTVYHSVWQQPDQIAAQY</sequence>
<proteinExistence type="predicted"/>
<gene>
    <name evidence="3" type="ORF">GCM10009098_32450</name>
</gene>
<evidence type="ECO:0008006" key="5">
    <source>
        <dbReference type="Google" id="ProtNLM"/>
    </source>
</evidence>
<evidence type="ECO:0000256" key="2">
    <source>
        <dbReference type="SAM" id="SignalP"/>
    </source>
</evidence>
<dbReference type="EMBL" id="BAAAEO010000005">
    <property type="protein sequence ID" value="GAA0561827.1"/>
    <property type="molecule type" value="Genomic_DNA"/>
</dbReference>
<feature type="region of interest" description="Disordered" evidence="1">
    <location>
        <begin position="67"/>
        <end position="88"/>
    </location>
</feature>
<dbReference type="Proteomes" id="UP001501169">
    <property type="component" value="Unassembled WGS sequence"/>
</dbReference>
<reference evidence="3 4" key="1">
    <citation type="journal article" date="2019" name="Int. J. Syst. Evol. Microbiol.">
        <title>The Global Catalogue of Microorganisms (GCM) 10K type strain sequencing project: providing services to taxonomists for standard genome sequencing and annotation.</title>
        <authorList>
            <consortium name="The Broad Institute Genomics Platform"/>
            <consortium name="The Broad Institute Genome Sequencing Center for Infectious Disease"/>
            <person name="Wu L."/>
            <person name="Ma J."/>
        </authorList>
    </citation>
    <scope>NUCLEOTIDE SEQUENCE [LARGE SCALE GENOMIC DNA]</scope>
    <source>
        <strain evidence="3 4">JCM 14331</strain>
    </source>
</reference>
<name>A0ABN1EB27_9GAMM</name>
<dbReference type="Pfam" id="PF09826">
    <property type="entry name" value="Beta_propel"/>
    <property type="match status" value="1"/>
</dbReference>